<keyword evidence="2" id="KW-1185">Reference proteome</keyword>
<proteinExistence type="predicted"/>
<comment type="caution">
    <text evidence="1">The sequence shown here is derived from an EMBL/GenBank/DDBJ whole genome shotgun (WGS) entry which is preliminary data.</text>
</comment>
<reference evidence="1" key="1">
    <citation type="submission" date="2022-09" db="EMBL/GenBank/DDBJ databases">
        <title>Fusarium specimens isolated from Avocado Roots.</title>
        <authorList>
            <person name="Stajich J."/>
            <person name="Roper C."/>
            <person name="Heimlech-Rivalta G."/>
        </authorList>
    </citation>
    <scope>NUCLEOTIDE SEQUENCE</scope>
    <source>
        <strain evidence="1">CF00095</strain>
    </source>
</reference>
<name>A0ABQ8QVV6_FUSEQ</name>
<sequence length="233" mass="25967">MNATVVRSQLLIISDCFGHGGAANALPNINTASTIPTLDAANTIPFHNAASNVPLLDPGNTLPNLNAATALPLPPVGPSFSPTDLTSPFSNPSINTEYSIKQLVDEIIQIKYRIHVCKTRQFNHRTKARECDGVMRYFSDLIAKEPPQQGGYWIQAYNATPAQRLEMAKSDFIPGIWEASSREVILRGWNDRLEHWKRARDESIEEGKWYGELMNALKQLMALKQRALQALLQ</sequence>
<accession>A0ABQ8QVV6</accession>
<evidence type="ECO:0000313" key="2">
    <source>
        <dbReference type="Proteomes" id="UP001152024"/>
    </source>
</evidence>
<organism evidence="1 2">
    <name type="scientific">Fusarium equiseti</name>
    <name type="common">Fusarium scirpi</name>
    <dbReference type="NCBI Taxonomy" id="61235"/>
    <lineage>
        <taxon>Eukaryota</taxon>
        <taxon>Fungi</taxon>
        <taxon>Dikarya</taxon>
        <taxon>Ascomycota</taxon>
        <taxon>Pezizomycotina</taxon>
        <taxon>Sordariomycetes</taxon>
        <taxon>Hypocreomycetidae</taxon>
        <taxon>Hypocreales</taxon>
        <taxon>Nectriaceae</taxon>
        <taxon>Fusarium</taxon>
        <taxon>Fusarium incarnatum-equiseti species complex</taxon>
    </lineage>
</organism>
<dbReference type="EMBL" id="JAOQBH010000036">
    <property type="protein sequence ID" value="KAJ4110272.1"/>
    <property type="molecule type" value="Genomic_DNA"/>
</dbReference>
<protein>
    <submittedName>
        <fullName evidence="1">Uncharacterized protein</fullName>
    </submittedName>
</protein>
<dbReference type="Proteomes" id="UP001152024">
    <property type="component" value="Unassembled WGS sequence"/>
</dbReference>
<evidence type="ECO:0000313" key="1">
    <source>
        <dbReference type="EMBL" id="KAJ4110272.1"/>
    </source>
</evidence>
<gene>
    <name evidence="1" type="ORF">NW768_012032</name>
</gene>